<feature type="compositionally biased region" description="Polar residues" evidence="1">
    <location>
        <begin position="19"/>
        <end position="49"/>
    </location>
</feature>
<dbReference type="Proteomes" id="UP000007797">
    <property type="component" value="Unassembled WGS sequence"/>
</dbReference>
<gene>
    <name evidence="2" type="ORF">DFA_05993</name>
</gene>
<evidence type="ECO:0000313" key="2">
    <source>
        <dbReference type="EMBL" id="EGG23857.1"/>
    </source>
</evidence>
<dbReference type="AlphaFoldDB" id="F4PJT3"/>
<sequence length="49" mass="5462">MIKSVFENLIRRASDPSFFLSSNPTLGPFNSNNNNNEQDKPTTSSPPHL</sequence>
<protein>
    <submittedName>
        <fullName evidence="2">Uncharacterized protein</fullName>
    </submittedName>
</protein>
<organism evidence="2 3">
    <name type="scientific">Cavenderia fasciculata</name>
    <name type="common">Slime mold</name>
    <name type="synonym">Dictyostelium fasciculatum</name>
    <dbReference type="NCBI Taxonomy" id="261658"/>
    <lineage>
        <taxon>Eukaryota</taxon>
        <taxon>Amoebozoa</taxon>
        <taxon>Evosea</taxon>
        <taxon>Eumycetozoa</taxon>
        <taxon>Dictyostelia</taxon>
        <taxon>Acytosteliales</taxon>
        <taxon>Cavenderiaceae</taxon>
        <taxon>Cavenderia</taxon>
    </lineage>
</organism>
<name>F4PJT3_CACFS</name>
<proteinExistence type="predicted"/>
<dbReference type="GeneID" id="14876430"/>
<evidence type="ECO:0000313" key="3">
    <source>
        <dbReference type="Proteomes" id="UP000007797"/>
    </source>
</evidence>
<feature type="region of interest" description="Disordered" evidence="1">
    <location>
        <begin position="16"/>
        <end position="49"/>
    </location>
</feature>
<reference evidence="3" key="1">
    <citation type="journal article" date="2011" name="Genome Res.">
        <title>Phylogeny-wide analysis of social amoeba genomes highlights ancient origins for complex intercellular communication.</title>
        <authorList>
            <person name="Heidel A.J."/>
            <person name="Lawal H.M."/>
            <person name="Felder M."/>
            <person name="Schilde C."/>
            <person name="Helps N.R."/>
            <person name="Tunggal B."/>
            <person name="Rivero F."/>
            <person name="John U."/>
            <person name="Schleicher M."/>
            <person name="Eichinger L."/>
            <person name="Platzer M."/>
            <person name="Noegel A.A."/>
            <person name="Schaap P."/>
            <person name="Gloeckner G."/>
        </authorList>
    </citation>
    <scope>NUCLEOTIDE SEQUENCE [LARGE SCALE GENOMIC DNA]</scope>
    <source>
        <strain evidence="3">SH3</strain>
    </source>
</reference>
<evidence type="ECO:0000256" key="1">
    <source>
        <dbReference type="SAM" id="MobiDB-lite"/>
    </source>
</evidence>
<accession>F4PJT3</accession>
<dbReference type="RefSeq" id="XP_004361708.1">
    <property type="nucleotide sequence ID" value="XM_004361651.1"/>
</dbReference>
<keyword evidence="3" id="KW-1185">Reference proteome</keyword>
<dbReference type="EMBL" id="GL883007">
    <property type="protein sequence ID" value="EGG23857.1"/>
    <property type="molecule type" value="Genomic_DNA"/>
</dbReference>
<dbReference type="KEGG" id="dfa:DFA_05993"/>